<name>A0AAD1HL06_9MYCO</name>
<evidence type="ECO:0000313" key="2">
    <source>
        <dbReference type="EMBL" id="BBX07347.1"/>
    </source>
</evidence>
<proteinExistence type="predicted"/>
<gene>
    <name evidence="2" type="ORF">MAIC_21500</name>
</gene>
<protein>
    <recommendedName>
        <fullName evidence="4">Secreted protein</fullName>
    </recommendedName>
</protein>
<accession>A0AAD1HL06</accession>
<evidence type="ECO:0000256" key="1">
    <source>
        <dbReference type="SAM" id="SignalP"/>
    </source>
</evidence>
<reference evidence="2 3" key="1">
    <citation type="journal article" date="2019" name="Emerg. Microbes Infect.">
        <title>Comprehensive subspecies identification of 175 nontuberculous mycobacteria species based on 7547 genomic profiles.</title>
        <authorList>
            <person name="Matsumoto Y."/>
            <person name="Kinjo T."/>
            <person name="Motooka D."/>
            <person name="Nabeya D."/>
            <person name="Jung N."/>
            <person name="Uechi K."/>
            <person name="Horii T."/>
            <person name="Iida T."/>
            <person name="Fujita J."/>
            <person name="Nakamura S."/>
        </authorList>
    </citation>
    <scope>NUCLEOTIDE SEQUENCE [LARGE SCALE GENOMIC DNA]</scope>
    <source>
        <strain evidence="2 3">JCM 6376</strain>
    </source>
</reference>
<feature type="chain" id="PRO_5041952983" description="Secreted protein" evidence="1">
    <location>
        <begin position="24"/>
        <end position="163"/>
    </location>
</feature>
<keyword evidence="3" id="KW-1185">Reference proteome</keyword>
<dbReference type="KEGG" id="maic:MAIC_21500"/>
<organism evidence="2 3">
    <name type="scientific">Mycolicibacterium aichiense</name>
    <dbReference type="NCBI Taxonomy" id="1799"/>
    <lineage>
        <taxon>Bacteria</taxon>
        <taxon>Bacillati</taxon>
        <taxon>Actinomycetota</taxon>
        <taxon>Actinomycetes</taxon>
        <taxon>Mycobacteriales</taxon>
        <taxon>Mycobacteriaceae</taxon>
        <taxon>Mycolicibacterium</taxon>
    </lineage>
</organism>
<dbReference type="AlphaFoldDB" id="A0AAD1HL06"/>
<evidence type="ECO:0000313" key="3">
    <source>
        <dbReference type="Proteomes" id="UP000467327"/>
    </source>
</evidence>
<keyword evidence="1" id="KW-0732">Signal</keyword>
<dbReference type="EMBL" id="AP022561">
    <property type="protein sequence ID" value="BBX07347.1"/>
    <property type="molecule type" value="Genomic_DNA"/>
</dbReference>
<dbReference type="Proteomes" id="UP000467327">
    <property type="component" value="Chromosome"/>
</dbReference>
<feature type="signal peptide" evidence="1">
    <location>
        <begin position="1"/>
        <end position="23"/>
    </location>
</feature>
<evidence type="ECO:0008006" key="4">
    <source>
        <dbReference type="Google" id="ProtNLM"/>
    </source>
</evidence>
<dbReference type="RefSeq" id="WP_115319575.1">
    <property type="nucleotide sequence ID" value="NZ_AP022561.1"/>
</dbReference>
<sequence length="163" mass="16933">MWRCGVMLAATAALTVGVAPARADTPAPQAGALCPAELADVMTRLPEVGDFLVCQASGTWVPVLGPFDPASRWLSYGAGITLHGQGFRNPNLRSGQWTAAPLAPSAVCSADQVTVIGPGELAPVVHSPGEAGQPLHLEVLPKLFTITMNGDCLWSEDLPPGLR</sequence>